<organism evidence="7 8">
    <name type="scientific">Symbiodinium natans</name>
    <dbReference type="NCBI Taxonomy" id="878477"/>
    <lineage>
        <taxon>Eukaryota</taxon>
        <taxon>Sar</taxon>
        <taxon>Alveolata</taxon>
        <taxon>Dinophyceae</taxon>
        <taxon>Suessiales</taxon>
        <taxon>Symbiodiniaceae</taxon>
        <taxon>Symbiodinium</taxon>
    </lineage>
</organism>
<evidence type="ECO:0000259" key="6">
    <source>
        <dbReference type="SMART" id="SM00485"/>
    </source>
</evidence>
<evidence type="ECO:0000256" key="4">
    <source>
        <dbReference type="ARBA" id="ARBA00023128"/>
    </source>
</evidence>
<name>A0A812NVH0_9DINO</name>
<dbReference type="PANTHER" id="PTHR11081">
    <property type="entry name" value="FLAP ENDONUCLEASE FAMILY MEMBER"/>
    <property type="match status" value="1"/>
</dbReference>
<keyword evidence="1" id="KW-0479">Metal-binding</keyword>
<dbReference type="Pfam" id="PF00752">
    <property type="entry name" value="XPG_N"/>
    <property type="match status" value="1"/>
</dbReference>
<dbReference type="AlphaFoldDB" id="A0A812NVH0"/>
<dbReference type="GO" id="GO:0006281">
    <property type="term" value="P:DNA repair"/>
    <property type="evidence" value="ECO:0007669"/>
    <property type="project" value="UniProtKB-KW"/>
</dbReference>
<keyword evidence="8" id="KW-1185">Reference proteome</keyword>
<keyword evidence="4" id="KW-0496">Mitochondrion</keyword>
<keyword evidence="2" id="KW-0227">DNA damage</keyword>
<evidence type="ECO:0000256" key="2">
    <source>
        <dbReference type="ARBA" id="ARBA00022763"/>
    </source>
</evidence>
<evidence type="ECO:0000256" key="1">
    <source>
        <dbReference type="ARBA" id="ARBA00022723"/>
    </source>
</evidence>
<dbReference type="SMART" id="SM00485">
    <property type="entry name" value="XPGN"/>
    <property type="match status" value="1"/>
</dbReference>
<evidence type="ECO:0000256" key="5">
    <source>
        <dbReference type="ARBA" id="ARBA00023204"/>
    </source>
</evidence>
<dbReference type="PANTHER" id="PTHR11081:SF9">
    <property type="entry name" value="FLAP ENDONUCLEASE 1"/>
    <property type="match status" value="1"/>
</dbReference>
<evidence type="ECO:0000313" key="8">
    <source>
        <dbReference type="Proteomes" id="UP000604046"/>
    </source>
</evidence>
<dbReference type="SUPFAM" id="SSF88723">
    <property type="entry name" value="PIN domain-like"/>
    <property type="match status" value="1"/>
</dbReference>
<keyword evidence="5" id="KW-0234">DNA repair</keyword>
<dbReference type="Gene3D" id="3.40.50.1010">
    <property type="entry name" value="5'-nuclease"/>
    <property type="match status" value="1"/>
</dbReference>
<evidence type="ECO:0000313" key="7">
    <source>
        <dbReference type="EMBL" id="CAE7329786.1"/>
    </source>
</evidence>
<keyword evidence="3" id="KW-0460">Magnesium</keyword>
<dbReference type="GO" id="GO:0046872">
    <property type="term" value="F:metal ion binding"/>
    <property type="evidence" value="ECO:0007669"/>
    <property type="project" value="UniProtKB-KW"/>
</dbReference>
<dbReference type="InterPro" id="IPR019974">
    <property type="entry name" value="XPG_CS"/>
</dbReference>
<dbReference type="InterPro" id="IPR006084">
    <property type="entry name" value="XPG/Rad2"/>
</dbReference>
<protein>
    <submittedName>
        <fullName evidence="7">FEN1 protein</fullName>
    </submittedName>
</protein>
<comment type="caution">
    <text evidence="7">The sequence shown here is derived from an EMBL/GenBank/DDBJ whole genome shotgun (WGS) entry which is preliminary data.</text>
</comment>
<dbReference type="InterPro" id="IPR029060">
    <property type="entry name" value="PIN-like_dom_sf"/>
</dbReference>
<proteinExistence type="predicted"/>
<dbReference type="PRINTS" id="PR00853">
    <property type="entry name" value="XPGRADSUPER"/>
</dbReference>
<evidence type="ECO:0000256" key="3">
    <source>
        <dbReference type="ARBA" id="ARBA00022842"/>
    </source>
</evidence>
<dbReference type="InterPro" id="IPR006085">
    <property type="entry name" value="XPG_DNA_repair_N"/>
</dbReference>
<dbReference type="GO" id="GO:0017108">
    <property type="term" value="F:5'-flap endonuclease activity"/>
    <property type="evidence" value="ECO:0007669"/>
    <property type="project" value="TreeGrafter"/>
</dbReference>
<dbReference type="GO" id="GO:0008409">
    <property type="term" value="F:5'-3' exonuclease activity"/>
    <property type="evidence" value="ECO:0007669"/>
    <property type="project" value="TreeGrafter"/>
</dbReference>
<dbReference type="EMBL" id="CAJNDS010002105">
    <property type="protein sequence ID" value="CAE7329786.1"/>
    <property type="molecule type" value="Genomic_DNA"/>
</dbReference>
<feature type="domain" description="XPG N-terminal" evidence="6">
    <location>
        <begin position="1"/>
        <end position="106"/>
    </location>
</feature>
<sequence length="112" mass="12286">MKFLQDSAPKAVKEQPGQAAYTGRLVAIDASMCLYQFLIMIRENRTGTYNNLTNEEGQVTSHIIGMLTRTIRLMENGIKPVYVFDGKPPEMKLLDFKGGSLGCAAGEAGIFP</sequence>
<accession>A0A812NVH0</accession>
<dbReference type="PROSITE" id="PS00841">
    <property type="entry name" value="XPG_1"/>
    <property type="match status" value="1"/>
</dbReference>
<dbReference type="Proteomes" id="UP000604046">
    <property type="component" value="Unassembled WGS sequence"/>
</dbReference>
<gene>
    <name evidence="7" type="primary">FEN1</name>
    <name evidence="7" type="ORF">SNAT2548_LOCUS17257</name>
</gene>
<dbReference type="OrthoDB" id="1937206at2759"/>
<reference evidence="7" key="1">
    <citation type="submission" date="2021-02" db="EMBL/GenBank/DDBJ databases">
        <authorList>
            <person name="Dougan E. K."/>
            <person name="Rhodes N."/>
            <person name="Thang M."/>
            <person name="Chan C."/>
        </authorList>
    </citation>
    <scope>NUCLEOTIDE SEQUENCE</scope>
</reference>